<keyword evidence="3" id="KW-1185">Reference proteome</keyword>
<dbReference type="GO" id="GO:0016740">
    <property type="term" value="F:transferase activity"/>
    <property type="evidence" value="ECO:0007669"/>
    <property type="project" value="UniProtKB-KW"/>
</dbReference>
<proteinExistence type="predicted"/>
<protein>
    <submittedName>
        <fullName evidence="2">Rhodanese-related sulfurtransferase</fullName>
    </submittedName>
</protein>
<evidence type="ECO:0000259" key="1">
    <source>
        <dbReference type="PROSITE" id="PS50206"/>
    </source>
</evidence>
<dbReference type="PROSITE" id="PS50206">
    <property type="entry name" value="RHODANESE_3"/>
    <property type="match status" value="1"/>
</dbReference>
<evidence type="ECO:0000313" key="3">
    <source>
        <dbReference type="Proteomes" id="UP000010467"/>
    </source>
</evidence>
<dbReference type="OrthoDB" id="73686at2"/>
<dbReference type="AlphaFoldDB" id="L0A362"/>
<keyword evidence="2" id="KW-0808">Transferase</keyword>
<organism evidence="2 3">
    <name type="scientific">Deinococcus peraridilitoris (strain DSM 19664 / LMG 22246 / CIP 109416 / KR-200)</name>
    <dbReference type="NCBI Taxonomy" id="937777"/>
    <lineage>
        <taxon>Bacteria</taxon>
        <taxon>Thermotogati</taxon>
        <taxon>Deinococcota</taxon>
        <taxon>Deinococci</taxon>
        <taxon>Deinococcales</taxon>
        <taxon>Deinococcaceae</taxon>
        <taxon>Deinococcus</taxon>
    </lineage>
</organism>
<dbReference type="STRING" id="937777.Deipe_2822"/>
<dbReference type="PATRIC" id="fig|937777.3.peg.2836"/>
<dbReference type="RefSeq" id="WP_015236588.1">
    <property type="nucleotide sequence ID" value="NC_019793.1"/>
</dbReference>
<sequence length="100" mass="10917">MTDPASSPAAWPFGPDVTIVDIRAQELRFREPLEKLLANPVVPMSLERIEKKNHGLSGRVVVVCEVGLRSNVAAMYLRADGLDAEHLPGGARALRRDSLT</sequence>
<accession>L0A362</accession>
<name>L0A362_DEIPD</name>
<dbReference type="Proteomes" id="UP000010467">
    <property type="component" value="Chromosome"/>
</dbReference>
<dbReference type="CDD" id="cd00158">
    <property type="entry name" value="RHOD"/>
    <property type="match status" value="1"/>
</dbReference>
<dbReference type="SUPFAM" id="SSF52821">
    <property type="entry name" value="Rhodanese/Cell cycle control phosphatase"/>
    <property type="match status" value="1"/>
</dbReference>
<feature type="domain" description="Rhodanese" evidence="1">
    <location>
        <begin position="13"/>
        <end position="99"/>
    </location>
</feature>
<dbReference type="Gene3D" id="3.40.250.10">
    <property type="entry name" value="Rhodanese-like domain"/>
    <property type="match status" value="1"/>
</dbReference>
<dbReference type="KEGG" id="dpd:Deipe_2822"/>
<evidence type="ECO:0000313" key="2">
    <source>
        <dbReference type="EMBL" id="AFZ68286.1"/>
    </source>
</evidence>
<dbReference type="EMBL" id="CP003382">
    <property type="protein sequence ID" value="AFZ68286.1"/>
    <property type="molecule type" value="Genomic_DNA"/>
</dbReference>
<dbReference type="HOGENOM" id="CLU_2408367_0_0_0"/>
<dbReference type="InterPro" id="IPR001763">
    <property type="entry name" value="Rhodanese-like_dom"/>
</dbReference>
<dbReference type="InterPro" id="IPR036873">
    <property type="entry name" value="Rhodanese-like_dom_sf"/>
</dbReference>
<reference evidence="3" key="1">
    <citation type="submission" date="2012-03" db="EMBL/GenBank/DDBJ databases">
        <title>Complete sequence of chromosome of Deinococcus peraridilitoris DSM 19664.</title>
        <authorList>
            <person name="Lucas S."/>
            <person name="Copeland A."/>
            <person name="Lapidus A."/>
            <person name="Glavina del Rio T."/>
            <person name="Dalin E."/>
            <person name="Tice H."/>
            <person name="Bruce D."/>
            <person name="Goodwin L."/>
            <person name="Pitluck S."/>
            <person name="Peters L."/>
            <person name="Mikhailova N."/>
            <person name="Lu M."/>
            <person name="Kyrpides N."/>
            <person name="Mavromatis K."/>
            <person name="Ivanova N."/>
            <person name="Brettin T."/>
            <person name="Detter J.C."/>
            <person name="Han C."/>
            <person name="Larimer F."/>
            <person name="Land M."/>
            <person name="Hauser L."/>
            <person name="Markowitz V."/>
            <person name="Cheng J.-F."/>
            <person name="Hugenholtz P."/>
            <person name="Woyke T."/>
            <person name="Wu D."/>
            <person name="Pukall R."/>
            <person name="Steenblock K."/>
            <person name="Brambilla E."/>
            <person name="Klenk H.-P."/>
            <person name="Eisen J.A."/>
        </authorList>
    </citation>
    <scope>NUCLEOTIDE SEQUENCE [LARGE SCALE GENOMIC DNA]</scope>
    <source>
        <strain evidence="3">DSM 19664 / LMG 22246 / CIP 109416 / KR-200</strain>
    </source>
</reference>
<gene>
    <name evidence="2" type="ordered locus">Deipe_2822</name>
</gene>